<feature type="domain" description="DUF397" evidence="2">
    <location>
        <begin position="11"/>
        <end position="60"/>
    </location>
</feature>
<dbReference type="Pfam" id="PF04149">
    <property type="entry name" value="DUF397"/>
    <property type="match status" value="1"/>
</dbReference>
<gene>
    <name evidence="3" type="ORF">Sgleb_04590</name>
</gene>
<evidence type="ECO:0000313" key="4">
    <source>
        <dbReference type="Proteomes" id="UP000430079"/>
    </source>
</evidence>
<organism evidence="3 4">
    <name type="scientific">Streptomyces glebosus</name>
    <dbReference type="NCBI Taxonomy" id="249580"/>
    <lineage>
        <taxon>Bacteria</taxon>
        <taxon>Bacillati</taxon>
        <taxon>Actinomycetota</taxon>
        <taxon>Actinomycetes</taxon>
        <taxon>Kitasatosporales</taxon>
        <taxon>Streptomycetaceae</taxon>
        <taxon>Streptomyces</taxon>
    </lineage>
</organism>
<evidence type="ECO:0000256" key="1">
    <source>
        <dbReference type="SAM" id="MobiDB-lite"/>
    </source>
</evidence>
<dbReference type="AlphaFoldDB" id="A0A640SNP9"/>
<name>A0A640SNP9_9ACTN</name>
<dbReference type="Proteomes" id="UP000430079">
    <property type="component" value="Unassembled WGS sequence"/>
</dbReference>
<evidence type="ECO:0000259" key="2">
    <source>
        <dbReference type="Pfam" id="PF04149"/>
    </source>
</evidence>
<comment type="caution">
    <text evidence="3">The sequence shown here is derived from an EMBL/GenBank/DDBJ whole genome shotgun (WGS) entry which is preliminary data.</text>
</comment>
<feature type="region of interest" description="Disordered" evidence="1">
    <location>
        <begin position="1"/>
        <end position="20"/>
    </location>
</feature>
<dbReference type="RefSeq" id="WP_190145755.1">
    <property type="nucleotide sequence ID" value="NZ_BLIO01000001.1"/>
</dbReference>
<protein>
    <recommendedName>
        <fullName evidence="2">DUF397 domain-containing protein</fullName>
    </recommendedName>
</protein>
<sequence>MNTPNPQPKPAWRKSSYSSGGGNCVEVMAFDADTVAVRDSKTPAQAPLRFSSTAFTTFLQVLNSHTDLDS</sequence>
<evidence type="ECO:0000313" key="3">
    <source>
        <dbReference type="EMBL" id="GFE12412.1"/>
    </source>
</evidence>
<dbReference type="InterPro" id="IPR007278">
    <property type="entry name" value="DUF397"/>
</dbReference>
<dbReference type="EMBL" id="BLIO01000001">
    <property type="protein sequence ID" value="GFE12412.1"/>
    <property type="molecule type" value="Genomic_DNA"/>
</dbReference>
<proteinExistence type="predicted"/>
<accession>A0A640SNP9</accession>
<keyword evidence="4" id="KW-1185">Reference proteome</keyword>
<reference evidence="3 4" key="1">
    <citation type="submission" date="2019-12" db="EMBL/GenBank/DDBJ databases">
        <title>Whole genome shotgun sequence of Streptomyces hygroscopicus subsp. glebosus NBRC 13786.</title>
        <authorList>
            <person name="Ichikawa N."/>
            <person name="Kimura A."/>
            <person name="Kitahashi Y."/>
            <person name="Komaki H."/>
            <person name="Tamura T."/>
        </authorList>
    </citation>
    <scope>NUCLEOTIDE SEQUENCE [LARGE SCALE GENOMIC DNA]</scope>
    <source>
        <strain evidence="3 4">NBRC 13786</strain>
    </source>
</reference>